<accession>A0A2G9YWG2</accession>
<dbReference type="SMART" id="SM00471">
    <property type="entry name" value="HDc"/>
    <property type="match status" value="1"/>
</dbReference>
<dbReference type="InterPro" id="IPR006674">
    <property type="entry name" value="HD_domain"/>
</dbReference>
<organism evidence="2 3">
    <name type="scientific">Candidatus Nealsonbacteria bacterium CG23_combo_of_CG06-09_8_20_14_all_39_17</name>
    <dbReference type="NCBI Taxonomy" id="1974722"/>
    <lineage>
        <taxon>Bacteria</taxon>
        <taxon>Candidatus Nealsoniibacteriota</taxon>
    </lineage>
</organism>
<dbReference type="Gene3D" id="1.10.3210.10">
    <property type="entry name" value="Hypothetical protein af1432"/>
    <property type="match status" value="1"/>
</dbReference>
<sequence length="220" mass="25330">MITIDEIKKNPLVMEFLQQSKSSLEAQGYTEHGLKHAQIVADRARMIAEKIRLTKEEQKLSEIAGFCHDIGNFLSRSYHHYLGALIFQQIFSQNFTPEELSSIMQAISSHDKSESEFSNNVAAVLVLADKSDVRVSRVLNKNAENLKKDIHDRVNYATKSSEIKVDEKKKRITLVLEIDTNLDPIIEYFEIFTERMVVCRKAAQYLDYKFGLIINDFKLL</sequence>
<dbReference type="CDD" id="cd00077">
    <property type="entry name" value="HDc"/>
    <property type="match status" value="1"/>
</dbReference>
<evidence type="ECO:0000313" key="2">
    <source>
        <dbReference type="EMBL" id="PIP23073.1"/>
    </source>
</evidence>
<gene>
    <name evidence="2" type="ORF">COX37_00720</name>
</gene>
<dbReference type="GO" id="GO:0016787">
    <property type="term" value="F:hydrolase activity"/>
    <property type="evidence" value="ECO:0007669"/>
    <property type="project" value="UniProtKB-KW"/>
</dbReference>
<reference evidence="2 3" key="1">
    <citation type="submission" date="2017-09" db="EMBL/GenBank/DDBJ databases">
        <title>Depth-based differentiation of microbial function through sediment-hosted aquifers and enrichment of novel symbionts in the deep terrestrial subsurface.</title>
        <authorList>
            <person name="Probst A.J."/>
            <person name="Ladd B."/>
            <person name="Jarett J.K."/>
            <person name="Geller-Mcgrath D.E."/>
            <person name="Sieber C.M."/>
            <person name="Emerson J.B."/>
            <person name="Anantharaman K."/>
            <person name="Thomas B.C."/>
            <person name="Malmstrom R."/>
            <person name="Stieglmeier M."/>
            <person name="Klingl A."/>
            <person name="Woyke T."/>
            <person name="Ryan C.M."/>
            <person name="Banfield J.F."/>
        </authorList>
    </citation>
    <scope>NUCLEOTIDE SEQUENCE [LARGE SCALE GENOMIC DNA]</scope>
    <source>
        <strain evidence="2">CG23_combo_of_CG06-09_8_20_14_all_39_17</strain>
    </source>
</reference>
<dbReference type="EMBL" id="PCRO01000009">
    <property type="protein sequence ID" value="PIP23073.1"/>
    <property type="molecule type" value="Genomic_DNA"/>
</dbReference>
<dbReference type="AlphaFoldDB" id="A0A2G9YWG2"/>
<comment type="caution">
    <text evidence="2">The sequence shown here is derived from an EMBL/GenBank/DDBJ whole genome shotgun (WGS) entry which is preliminary data.</text>
</comment>
<protein>
    <submittedName>
        <fullName evidence="2">Phosphohydrolase</fullName>
    </submittedName>
</protein>
<evidence type="ECO:0000313" key="3">
    <source>
        <dbReference type="Proteomes" id="UP000229976"/>
    </source>
</evidence>
<keyword evidence="2" id="KW-0378">Hydrolase</keyword>
<dbReference type="SUPFAM" id="SSF109604">
    <property type="entry name" value="HD-domain/PDEase-like"/>
    <property type="match status" value="1"/>
</dbReference>
<dbReference type="Pfam" id="PF01966">
    <property type="entry name" value="HD"/>
    <property type="match status" value="1"/>
</dbReference>
<dbReference type="Proteomes" id="UP000229976">
    <property type="component" value="Unassembled WGS sequence"/>
</dbReference>
<evidence type="ECO:0000259" key="1">
    <source>
        <dbReference type="SMART" id="SM00471"/>
    </source>
</evidence>
<dbReference type="InterPro" id="IPR003607">
    <property type="entry name" value="HD/PDEase_dom"/>
</dbReference>
<proteinExistence type="predicted"/>
<name>A0A2G9YWG2_9BACT</name>
<feature type="domain" description="HD/PDEase" evidence="1">
    <location>
        <begin position="29"/>
        <end position="143"/>
    </location>
</feature>